<sequence>MIRKPFRLLLLMVMLQPAMGSELDRYDAYLLVYADVDPSEIALRDRGRMELIDVKHRLIAAREALIWLEPLRGGNRYGAMVTHAQGDASVNSELQMELDYRDGLYQVQLEQVNNGRRATFRLYPLERRDLAFFREQRVGKWETRESSNSGGVSQDEGQCNVGYRRQDDTILMVHRGEDGQLSRQNLLSENGDQLVQTPAQGTDKTPIRRLEYALAEAPSIGLSVRLEGAGLADYGNPDLSGGLMMVSECADGQ</sequence>
<evidence type="ECO:0000313" key="3">
    <source>
        <dbReference type="Proteomes" id="UP000029444"/>
    </source>
</evidence>
<comment type="caution">
    <text evidence="2">The sequence shown here is derived from an EMBL/GenBank/DDBJ whole genome shotgun (WGS) entry which is preliminary data.</text>
</comment>
<accession>A0A095TVM3</accession>
<dbReference type="EMBL" id="ARXV01000001">
    <property type="protein sequence ID" value="KGD66448.1"/>
    <property type="molecule type" value="Genomic_DNA"/>
</dbReference>
<dbReference type="AlphaFoldDB" id="A0A095TVM3"/>
<protein>
    <submittedName>
        <fullName evidence="2">Uncharacterized protein</fullName>
    </submittedName>
</protein>
<proteinExistence type="predicted"/>
<keyword evidence="3" id="KW-1185">Reference proteome</keyword>
<evidence type="ECO:0000313" key="2">
    <source>
        <dbReference type="EMBL" id="KGD66448.1"/>
    </source>
</evidence>
<keyword evidence="1" id="KW-0732">Signal</keyword>
<gene>
    <name evidence="2" type="ORF">Y5S_00115</name>
</gene>
<organism evidence="2 3">
    <name type="scientific">Alcanivorax nanhaiticus</name>
    <dbReference type="NCBI Taxonomy" id="1177154"/>
    <lineage>
        <taxon>Bacteria</taxon>
        <taxon>Pseudomonadati</taxon>
        <taxon>Pseudomonadota</taxon>
        <taxon>Gammaproteobacteria</taxon>
        <taxon>Oceanospirillales</taxon>
        <taxon>Alcanivoracaceae</taxon>
        <taxon>Alcanivorax</taxon>
    </lineage>
</organism>
<feature type="chain" id="PRO_5001918558" evidence="1">
    <location>
        <begin position="21"/>
        <end position="253"/>
    </location>
</feature>
<dbReference type="Proteomes" id="UP000029444">
    <property type="component" value="Unassembled WGS sequence"/>
</dbReference>
<evidence type="ECO:0000256" key="1">
    <source>
        <dbReference type="SAM" id="SignalP"/>
    </source>
</evidence>
<reference evidence="2 3" key="1">
    <citation type="submission" date="2012-09" db="EMBL/GenBank/DDBJ databases">
        <title>Genome Sequence of alkane-degrading Bacterium Alcanivorax sp. 19-m-6.</title>
        <authorList>
            <person name="Lai Q."/>
            <person name="Shao Z."/>
        </authorList>
    </citation>
    <scope>NUCLEOTIDE SEQUENCE [LARGE SCALE GENOMIC DNA]</scope>
    <source>
        <strain evidence="2 3">19-m-6</strain>
    </source>
</reference>
<feature type="signal peptide" evidence="1">
    <location>
        <begin position="1"/>
        <end position="20"/>
    </location>
</feature>
<dbReference type="RefSeq" id="WP_035229353.1">
    <property type="nucleotide sequence ID" value="NZ_ARXV01000001.1"/>
</dbReference>
<dbReference type="PATRIC" id="fig|1177154.3.peg.118"/>
<name>A0A095TVM3_9GAMM</name>